<feature type="region of interest" description="Disordered" evidence="6">
    <location>
        <begin position="178"/>
        <end position="210"/>
    </location>
</feature>
<dbReference type="SMART" id="SM00320">
    <property type="entry name" value="WD40"/>
    <property type="match status" value="5"/>
</dbReference>
<evidence type="ECO:0000256" key="6">
    <source>
        <dbReference type="SAM" id="MobiDB-lite"/>
    </source>
</evidence>
<dbReference type="Gene3D" id="2.130.10.10">
    <property type="entry name" value="YVTN repeat-like/Quinoprotein amine dehydrogenase"/>
    <property type="match status" value="2"/>
</dbReference>
<evidence type="ECO:0000256" key="3">
    <source>
        <dbReference type="ARBA" id="ARBA00022574"/>
    </source>
</evidence>
<evidence type="ECO:0000256" key="4">
    <source>
        <dbReference type="ARBA" id="ARBA00022737"/>
    </source>
</evidence>
<dbReference type="GO" id="GO:0005737">
    <property type="term" value="C:cytoplasm"/>
    <property type="evidence" value="ECO:0007669"/>
    <property type="project" value="UniProtKB-SubCell"/>
</dbReference>
<gene>
    <name evidence="7" type="ORF">B9479_001363</name>
</gene>
<organism evidence="7 8">
    <name type="scientific">Cryptococcus floricola</name>
    <dbReference type="NCBI Taxonomy" id="2591691"/>
    <lineage>
        <taxon>Eukaryota</taxon>
        <taxon>Fungi</taxon>
        <taxon>Dikarya</taxon>
        <taxon>Basidiomycota</taxon>
        <taxon>Agaricomycotina</taxon>
        <taxon>Tremellomycetes</taxon>
        <taxon>Tremellales</taxon>
        <taxon>Cryptococcaceae</taxon>
        <taxon>Cryptococcus</taxon>
    </lineage>
</organism>
<dbReference type="FunFam" id="2.130.10.10:FF:000414">
    <property type="entry name" value="Cytoplasmic dynein intermediate chain"/>
    <property type="match status" value="1"/>
</dbReference>
<keyword evidence="8" id="KW-1185">Reference proteome</keyword>
<dbReference type="Pfam" id="PF00400">
    <property type="entry name" value="WD40"/>
    <property type="match status" value="2"/>
</dbReference>
<dbReference type="InterPro" id="IPR050687">
    <property type="entry name" value="Dynein_IC"/>
</dbReference>
<comment type="subcellular location">
    <subcellularLocation>
        <location evidence="1">Cytoplasm</location>
    </subcellularLocation>
</comment>
<dbReference type="PROSITE" id="PS50082">
    <property type="entry name" value="WD_REPEATS_2"/>
    <property type="match status" value="1"/>
</dbReference>
<comment type="caution">
    <text evidence="7">The sequence shown here is derived from an EMBL/GenBank/DDBJ whole genome shotgun (WGS) entry which is preliminary data.</text>
</comment>
<dbReference type="Proteomes" id="UP000322245">
    <property type="component" value="Unassembled WGS sequence"/>
</dbReference>
<feature type="compositionally biased region" description="Basic and acidic residues" evidence="6">
    <location>
        <begin position="18"/>
        <end position="28"/>
    </location>
</feature>
<reference evidence="7 8" key="1">
    <citation type="submission" date="2017-05" db="EMBL/GenBank/DDBJ databases">
        <title>The Genome Sequence of Tsuchiyaea wingfieldii DSM 27421.</title>
        <authorList>
            <person name="Cuomo C."/>
            <person name="Passer A."/>
            <person name="Billmyre B."/>
            <person name="Heitman J."/>
        </authorList>
    </citation>
    <scope>NUCLEOTIDE SEQUENCE [LARGE SCALE GENOMIC DNA]</scope>
    <source>
        <strain evidence="7 8">DSM 27421</strain>
    </source>
</reference>
<evidence type="ECO:0000313" key="7">
    <source>
        <dbReference type="EMBL" id="TYJ58004.1"/>
    </source>
</evidence>
<dbReference type="GO" id="GO:0010970">
    <property type="term" value="P:transport along microtubule"/>
    <property type="evidence" value="ECO:0007669"/>
    <property type="project" value="TreeGrafter"/>
</dbReference>
<dbReference type="GO" id="GO:0045503">
    <property type="term" value="F:dynein light chain binding"/>
    <property type="evidence" value="ECO:0007669"/>
    <property type="project" value="TreeGrafter"/>
</dbReference>
<dbReference type="GO" id="GO:0045504">
    <property type="term" value="F:dynein heavy chain binding"/>
    <property type="evidence" value="ECO:0007669"/>
    <property type="project" value="TreeGrafter"/>
</dbReference>
<feature type="compositionally biased region" description="Acidic residues" evidence="6">
    <location>
        <begin position="178"/>
        <end position="188"/>
    </location>
</feature>
<protein>
    <submittedName>
        <fullName evidence="7">Uncharacterized protein</fullName>
    </submittedName>
</protein>
<proteinExistence type="predicted"/>
<keyword evidence="4" id="KW-0677">Repeat</keyword>
<evidence type="ECO:0000256" key="5">
    <source>
        <dbReference type="PROSITE-ProRule" id="PRU00221"/>
    </source>
</evidence>
<keyword evidence="3 5" id="KW-0853">WD repeat</keyword>
<name>A0A5D3B591_9TREE</name>
<dbReference type="GO" id="GO:0005868">
    <property type="term" value="C:cytoplasmic dynein complex"/>
    <property type="evidence" value="ECO:0007669"/>
    <property type="project" value="TreeGrafter"/>
</dbReference>
<dbReference type="InterPro" id="IPR001680">
    <property type="entry name" value="WD40_rpt"/>
</dbReference>
<evidence type="ECO:0000313" key="8">
    <source>
        <dbReference type="Proteomes" id="UP000322245"/>
    </source>
</evidence>
<dbReference type="InterPro" id="IPR015943">
    <property type="entry name" value="WD40/YVTN_repeat-like_dom_sf"/>
</dbReference>
<evidence type="ECO:0000256" key="1">
    <source>
        <dbReference type="ARBA" id="ARBA00004496"/>
    </source>
</evidence>
<feature type="compositionally biased region" description="Low complexity" evidence="6">
    <location>
        <begin position="74"/>
        <end position="90"/>
    </location>
</feature>
<dbReference type="AlphaFoldDB" id="A0A5D3B591"/>
<dbReference type="SUPFAM" id="SSF50978">
    <property type="entry name" value="WD40 repeat-like"/>
    <property type="match status" value="1"/>
</dbReference>
<dbReference type="FunFam" id="2.130.10.10:FF:001070">
    <property type="entry name" value="Dynein intermediate chain, cytosolic"/>
    <property type="match status" value="1"/>
</dbReference>
<feature type="repeat" description="WD" evidence="5">
    <location>
        <begin position="524"/>
        <end position="571"/>
    </location>
</feature>
<feature type="region of interest" description="Disordered" evidence="6">
    <location>
        <begin position="18"/>
        <end position="131"/>
    </location>
</feature>
<dbReference type="PANTHER" id="PTHR12442">
    <property type="entry name" value="DYNEIN INTERMEDIATE CHAIN"/>
    <property type="match status" value="1"/>
</dbReference>
<keyword evidence="2" id="KW-0963">Cytoplasm</keyword>
<dbReference type="EMBL" id="NIDF01000008">
    <property type="protein sequence ID" value="TYJ58004.1"/>
    <property type="molecule type" value="Genomic_DNA"/>
</dbReference>
<evidence type="ECO:0000256" key="2">
    <source>
        <dbReference type="ARBA" id="ARBA00022490"/>
    </source>
</evidence>
<dbReference type="InterPro" id="IPR036322">
    <property type="entry name" value="WD40_repeat_dom_sf"/>
</dbReference>
<dbReference type="PANTHER" id="PTHR12442:SF22">
    <property type="entry name" value="CYTOPLASMIC DYNEIN 1 INTERMEDIATE CHAIN-RELATED"/>
    <property type="match status" value="1"/>
</dbReference>
<sequence>MSDRRRQEIEEKRAKLAELRRARDERKQLLANTDQASEPIATNRRDVNDLVDSLLTRPASPFTPAPSSRPSAFGTPGRPSGSTPPSSIPGTPGGRASRLSNEGSSGRVIGPTSSIGMTGLPSGADRESMVSPFPRPATDFVDHQEELFELPTKTTKPAPVTYSKGIQTMVSSFAADVNFDDGDISDTEEERRRKRNLRDGETGRETEDEMRKRILEELEEERKALENELKELKDKSEGLKVPGGSFSISDGDCNNLRRGAELSDEQRQAVFAAPDFSSFIEQSTRITQRALSDGYDYIKDYTIGGDGAFDESEGVKVKLFCAFSDERWTDGRSVTDFPELSAASYNRNPSAVNDPDGIVAVWNLHLLERPEFIFHSPSDVLSVTFSPYHPTLIFGGSYSGQVLLWDTRAKHLPVLKTPLSATGHTYPIYDMKMVGTQNANNLISSSTDGLVCSWLADMLAQPQETLPLTMPSHNKTDEVSITTFDFPDNETSTFWIGTEEGSVYQANRYDRASAKAGLNTEDIYKGHAAPVTGLHFHPGTGSIDFSDLFLTSSIDWTVKLWRTKAAATAATAKGTIGAGVQGGKGEDRAVPPMHSFEEAGDYVFDVKWHPHHPAVFGSVDGTGKFDLWNINQDVEVPITSTQVSPRAINKLAWDRTPTSRKAALGSSDGKVYVYDVAEKLVLPRDGEWVEMQKTVQGMAAVREAGGADVFGGEAGMGAGKYDRRA</sequence>
<accession>A0A5D3B591</accession>
<feature type="compositionally biased region" description="Basic and acidic residues" evidence="6">
    <location>
        <begin position="197"/>
        <end position="210"/>
    </location>
</feature>